<dbReference type="GO" id="GO:0005694">
    <property type="term" value="C:chromosome"/>
    <property type="evidence" value="ECO:0007669"/>
    <property type="project" value="InterPro"/>
</dbReference>
<dbReference type="HOGENOM" id="CLU_589660_0_0_1"/>
<dbReference type="Proteomes" id="UP000015103">
    <property type="component" value="Unassembled WGS sequence"/>
</dbReference>
<dbReference type="EMBL" id="ACPB03005117">
    <property type="status" value="NOT_ANNOTATED_CDS"/>
    <property type="molecule type" value="Genomic_DNA"/>
</dbReference>
<dbReference type="GO" id="GO:0006355">
    <property type="term" value="P:regulation of DNA-templated transcription"/>
    <property type="evidence" value="ECO:0007669"/>
    <property type="project" value="InterPro"/>
</dbReference>
<dbReference type="EnsemblMetazoa" id="RPRC001423-RA">
    <property type="protein sequence ID" value="RPRC001423-PA"/>
    <property type="gene ID" value="RPRC001423"/>
</dbReference>
<dbReference type="GO" id="GO:0046975">
    <property type="term" value="F:histone H3K36 methyltransferase activity"/>
    <property type="evidence" value="ECO:0007669"/>
    <property type="project" value="InterPro"/>
</dbReference>
<sequence>MSKMQRRQLFAMKVEEEERQRKQVEEMWTKHQEQCVALGVDPNQTTLFNNNYPPYYPPLPPPHMQDGMMEGGDMNIFGGGMMPGPRYPPQGGGPLPPGFIGGPPPPRPMCPPHQFPAPANVPYMDQQFHGVPPPQFPQPPPPQVYGPPPPLPPPQYQQQPQPAPFPFPSPTPPPGLVVTQGHAISMAQPPPPQAAKDKEGRIYYYHVKTRKSQWQIPVAQRTTTTTQVSDSDSDTSDTSEEDDTSSDDEDEKEEEDEDEVEYDDLLLTEAKRKVKAGFGGRSSTVTASSEEVPHSEPEVVQEPVLKKRREGLVQVNIISPRDEESDYRKGVKKSKIRETKEKLLKQKLVRLKRNRDIAKSCEADTSSGPSRRIKDLFRIQMANEVVACLNPYRKQDCKVARITNTEDFKHLARKLTHFVMVKELKHCSSIEELACNDNVKHKARDFIRKYMNKFGPVYTRSPDD</sequence>
<comment type="subcellular location">
    <subcellularLocation>
        <location evidence="1">Nucleus</location>
    </subcellularLocation>
</comment>
<dbReference type="InterPro" id="IPR038190">
    <property type="entry name" value="SRI_sf"/>
</dbReference>
<dbReference type="VEuPathDB" id="VectorBase:RPRC001423"/>
<feature type="compositionally biased region" description="Pro residues" evidence="3">
    <location>
        <begin position="131"/>
        <end position="175"/>
    </location>
</feature>
<evidence type="ECO:0000256" key="1">
    <source>
        <dbReference type="ARBA" id="ARBA00004123"/>
    </source>
</evidence>
<dbReference type="Gene3D" id="1.10.1740.100">
    <property type="entry name" value="Set2, Rpb1 interacting domain"/>
    <property type="match status" value="1"/>
</dbReference>
<dbReference type="STRING" id="13249.T1HBL1"/>
<feature type="region of interest" description="Disordered" evidence="3">
    <location>
        <begin position="120"/>
        <end position="201"/>
    </location>
</feature>
<dbReference type="PROSITE" id="PS50020">
    <property type="entry name" value="WW_DOMAIN_2"/>
    <property type="match status" value="1"/>
</dbReference>
<dbReference type="InterPro" id="IPR042294">
    <property type="entry name" value="SETD2_animal"/>
</dbReference>
<dbReference type="InParanoid" id="T1HBL1"/>
<dbReference type="Pfam" id="PF00397">
    <property type="entry name" value="WW"/>
    <property type="match status" value="1"/>
</dbReference>
<dbReference type="Gene3D" id="2.20.70.10">
    <property type="match status" value="1"/>
</dbReference>
<protein>
    <submittedName>
        <fullName evidence="4">WW domain-containing protein</fullName>
    </submittedName>
</protein>
<dbReference type="SUPFAM" id="SSF51045">
    <property type="entry name" value="WW domain"/>
    <property type="match status" value="1"/>
</dbReference>
<dbReference type="PANTHER" id="PTHR46711">
    <property type="entry name" value="HISTONE-LYSINE N-METHYLTRANSFERASE SETD2"/>
    <property type="match status" value="1"/>
</dbReference>
<evidence type="ECO:0000313" key="5">
    <source>
        <dbReference type="Proteomes" id="UP000015103"/>
    </source>
</evidence>
<keyword evidence="5" id="KW-1185">Reference proteome</keyword>
<organism evidence="4 5">
    <name type="scientific">Rhodnius prolixus</name>
    <name type="common">Triatomid bug</name>
    <dbReference type="NCBI Taxonomy" id="13249"/>
    <lineage>
        <taxon>Eukaryota</taxon>
        <taxon>Metazoa</taxon>
        <taxon>Ecdysozoa</taxon>
        <taxon>Arthropoda</taxon>
        <taxon>Hexapoda</taxon>
        <taxon>Insecta</taxon>
        <taxon>Pterygota</taxon>
        <taxon>Neoptera</taxon>
        <taxon>Paraneoptera</taxon>
        <taxon>Hemiptera</taxon>
        <taxon>Heteroptera</taxon>
        <taxon>Panheteroptera</taxon>
        <taxon>Cimicomorpha</taxon>
        <taxon>Reduviidae</taxon>
        <taxon>Triatominae</taxon>
        <taxon>Rhodnius</taxon>
    </lineage>
</organism>
<dbReference type="InterPro" id="IPR001202">
    <property type="entry name" value="WW_dom"/>
</dbReference>
<dbReference type="InterPro" id="IPR036020">
    <property type="entry name" value="WW_dom_sf"/>
</dbReference>
<dbReference type="AlphaFoldDB" id="T1HBL1"/>
<proteinExistence type="predicted"/>
<feature type="compositionally biased region" description="Acidic residues" evidence="3">
    <location>
        <begin position="231"/>
        <end position="266"/>
    </location>
</feature>
<keyword evidence="2" id="KW-0539">Nucleus</keyword>
<evidence type="ECO:0000256" key="2">
    <source>
        <dbReference type="ARBA" id="ARBA00023242"/>
    </source>
</evidence>
<dbReference type="Pfam" id="PF08236">
    <property type="entry name" value="SRI"/>
    <property type="match status" value="1"/>
</dbReference>
<dbReference type="SMART" id="SM00456">
    <property type="entry name" value="WW"/>
    <property type="match status" value="1"/>
</dbReference>
<accession>T1HBL1</accession>
<evidence type="ECO:0000256" key="3">
    <source>
        <dbReference type="SAM" id="MobiDB-lite"/>
    </source>
</evidence>
<dbReference type="InterPro" id="IPR013257">
    <property type="entry name" value="SRI"/>
</dbReference>
<dbReference type="eggNOG" id="KOG4442">
    <property type="taxonomic scope" value="Eukaryota"/>
</dbReference>
<feature type="region of interest" description="Disordered" evidence="3">
    <location>
        <begin position="214"/>
        <end position="305"/>
    </location>
</feature>
<dbReference type="CDD" id="cd00201">
    <property type="entry name" value="WW"/>
    <property type="match status" value="1"/>
</dbReference>
<dbReference type="PRINTS" id="PR01217">
    <property type="entry name" value="PRICHEXTENSN"/>
</dbReference>
<reference evidence="4" key="1">
    <citation type="submission" date="2015-05" db="UniProtKB">
        <authorList>
            <consortium name="EnsemblMetazoa"/>
        </authorList>
    </citation>
    <scope>IDENTIFICATION</scope>
</reference>
<dbReference type="PANTHER" id="PTHR46711:SF1">
    <property type="entry name" value="HISTONE-LYSINE N-METHYLTRANSFERASE SETD2"/>
    <property type="match status" value="1"/>
</dbReference>
<name>T1HBL1_RHOPR</name>
<evidence type="ECO:0000313" key="4">
    <source>
        <dbReference type="EnsemblMetazoa" id="RPRC001423-PA"/>
    </source>
</evidence>
<dbReference type="OMA" id="FRIQMAN"/>